<dbReference type="InterPro" id="IPR051011">
    <property type="entry name" value="Metal_resp_trans_reg"/>
</dbReference>
<evidence type="ECO:0000313" key="6">
    <source>
        <dbReference type="EMBL" id="TMN22935.1"/>
    </source>
</evidence>
<evidence type="ECO:0000259" key="5">
    <source>
        <dbReference type="PROSITE" id="PS50987"/>
    </source>
</evidence>
<dbReference type="RefSeq" id="WP_138603829.1">
    <property type="nucleotide sequence ID" value="NZ_VCIA01000001.1"/>
</dbReference>
<accession>A0A5S3QM98</accession>
<dbReference type="Pfam" id="PF01022">
    <property type="entry name" value="HTH_5"/>
    <property type="match status" value="1"/>
</dbReference>
<keyword evidence="4" id="KW-0105">Cadmium resistance</keyword>
<dbReference type="PANTHER" id="PTHR43132:SF6">
    <property type="entry name" value="HTH-TYPE TRANSCRIPTIONAL REPRESSOR CZRA"/>
    <property type="match status" value="1"/>
</dbReference>
<dbReference type="GO" id="GO:0003677">
    <property type="term" value="F:DNA binding"/>
    <property type="evidence" value="ECO:0007669"/>
    <property type="project" value="UniProtKB-KW"/>
</dbReference>
<comment type="caution">
    <text evidence="6">The sequence shown here is derived from an EMBL/GenBank/DDBJ whole genome shotgun (WGS) entry which is preliminary data.</text>
</comment>
<dbReference type="OrthoDB" id="9794330at2"/>
<dbReference type="InterPro" id="IPR036388">
    <property type="entry name" value="WH-like_DNA-bd_sf"/>
</dbReference>
<dbReference type="SUPFAM" id="SSF46785">
    <property type="entry name" value="Winged helix' DNA-binding domain"/>
    <property type="match status" value="1"/>
</dbReference>
<evidence type="ECO:0000256" key="1">
    <source>
        <dbReference type="ARBA" id="ARBA00023015"/>
    </source>
</evidence>
<dbReference type="SMART" id="SM00418">
    <property type="entry name" value="HTH_ARSR"/>
    <property type="match status" value="1"/>
</dbReference>
<dbReference type="NCBIfam" id="NF033788">
    <property type="entry name" value="HTH_metalloreg"/>
    <property type="match status" value="1"/>
</dbReference>
<protein>
    <submittedName>
        <fullName evidence="6">Helix-turn-helix transcriptional regulator</fullName>
    </submittedName>
</protein>
<reference evidence="6 7" key="1">
    <citation type="submission" date="2019-05" db="EMBL/GenBank/DDBJ databases">
        <title>Genomic analysis of Lentibacillus sp. NKC220-2.</title>
        <authorList>
            <person name="Oh Y.J."/>
        </authorList>
    </citation>
    <scope>NUCLEOTIDE SEQUENCE [LARGE SCALE GENOMIC DNA]</scope>
    <source>
        <strain evidence="6 7">NKC220-2</strain>
    </source>
</reference>
<dbReference type="Gene3D" id="1.10.10.10">
    <property type="entry name" value="Winged helix-like DNA-binding domain superfamily/Winged helix DNA-binding domain"/>
    <property type="match status" value="1"/>
</dbReference>
<dbReference type="PRINTS" id="PR00778">
    <property type="entry name" value="HTHARSR"/>
</dbReference>
<dbReference type="CDD" id="cd00090">
    <property type="entry name" value="HTH_ARSR"/>
    <property type="match status" value="1"/>
</dbReference>
<evidence type="ECO:0000313" key="7">
    <source>
        <dbReference type="Proteomes" id="UP000306980"/>
    </source>
</evidence>
<dbReference type="PANTHER" id="PTHR43132">
    <property type="entry name" value="ARSENICAL RESISTANCE OPERON REPRESSOR ARSR-RELATED"/>
    <property type="match status" value="1"/>
</dbReference>
<proteinExistence type="predicted"/>
<dbReference type="GO" id="GO:0003700">
    <property type="term" value="F:DNA-binding transcription factor activity"/>
    <property type="evidence" value="ECO:0007669"/>
    <property type="project" value="InterPro"/>
</dbReference>
<name>A0A5S3QM98_9BACI</name>
<dbReference type="InterPro" id="IPR018334">
    <property type="entry name" value="ArsR_HTH"/>
</dbReference>
<dbReference type="PROSITE" id="PS50987">
    <property type="entry name" value="HTH_ARSR_2"/>
    <property type="match status" value="1"/>
</dbReference>
<keyword evidence="2" id="KW-0238">DNA-binding</keyword>
<dbReference type="InterPro" id="IPR001845">
    <property type="entry name" value="HTH_ArsR_DNA-bd_dom"/>
</dbReference>
<dbReference type="EMBL" id="VCIA01000001">
    <property type="protein sequence ID" value="TMN22935.1"/>
    <property type="molecule type" value="Genomic_DNA"/>
</dbReference>
<dbReference type="AlphaFoldDB" id="A0A5S3QM98"/>
<dbReference type="GO" id="GO:0046686">
    <property type="term" value="P:response to cadmium ion"/>
    <property type="evidence" value="ECO:0007669"/>
    <property type="project" value="UniProtKB-KW"/>
</dbReference>
<organism evidence="6 7">
    <name type="scientific">Lentibacillus cibarius</name>
    <dbReference type="NCBI Taxonomy" id="2583219"/>
    <lineage>
        <taxon>Bacteria</taxon>
        <taxon>Bacillati</taxon>
        <taxon>Bacillota</taxon>
        <taxon>Bacilli</taxon>
        <taxon>Bacillales</taxon>
        <taxon>Bacillaceae</taxon>
        <taxon>Lentibacillus</taxon>
    </lineage>
</organism>
<evidence type="ECO:0000256" key="2">
    <source>
        <dbReference type="ARBA" id="ARBA00023125"/>
    </source>
</evidence>
<keyword evidence="1" id="KW-0805">Transcription regulation</keyword>
<evidence type="ECO:0000256" key="3">
    <source>
        <dbReference type="ARBA" id="ARBA00023163"/>
    </source>
</evidence>
<gene>
    <name evidence="6" type="ORF">FFL34_13195</name>
</gene>
<dbReference type="InterPro" id="IPR011991">
    <property type="entry name" value="ArsR-like_HTH"/>
</dbReference>
<keyword evidence="3" id="KW-0804">Transcription</keyword>
<sequence length="128" mass="14506">MKVNHVSEKTLIRTNKDTCDTFCYDEALVERMQPEVEKVNGVELIFKALSDATRMKIAYALTLEDELCVCDVANIIGSTTATASHHLRLLRNMKLAKYRKEGKLVFYSLADNHVHQLVSIALLHAKED</sequence>
<evidence type="ECO:0000256" key="4">
    <source>
        <dbReference type="ARBA" id="ARBA00043263"/>
    </source>
</evidence>
<dbReference type="Proteomes" id="UP000306980">
    <property type="component" value="Unassembled WGS sequence"/>
</dbReference>
<dbReference type="PROSITE" id="PS00846">
    <property type="entry name" value="HTH_ARSR_1"/>
    <property type="match status" value="1"/>
</dbReference>
<feature type="domain" description="HTH arsR-type" evidence="5">
    <location>
        <begin position="34"/>
        <end position="128"/>
    </location>
</feature>
<dbReference type="InterPro" id="IPR036390">
    <property type="entry name" value="WH_DNA-bd_sf"/>
</dbReference>